<keyword evidence="1" id="KW-0732">Signal</keyword>
<proteinExistence type="predicted"/>
<feature type="signal peptide" evidence="1">
    <location>
        <begin position="1"/>
        <end position="20"/>
    </location>
</feature>
<protein>
    <submittedName>
        <fullName evidence="2">Uncharacterized protein</fullName>
    </submittedName>
</protein>
<evidence type="ECO:0000313" key="2">
    <source>
        <dbReference type="EMBL" id="OIK23395.1"/>
    </source>
</evidence>
<organism evidence="2 3">
    <name type="scientific">Streptomyces malaysiense</name>
    <dbReference type="NCBI Taxonomy" id="1428626"/>
    <lineage>
        <taxon>Bacteria</taxon>
        <taxon>Bacillati</taxon>
        <taxon>Actinomycetota</taxon>
        <taxon>Actinomycetes</taxon>
        <taxon>Kitasatosporales</taxon>
        <taxon>Streptomycetaceae</taxon>
        <taxon>Streptomyces</taxon>
    </lineage>
</organism>
<dbReference type="AlphaFoldDB" id="A0A1J4PR47"/>
<reference evidence="2" key="1">
    <citation type="submission" date="2016-10" db="EMBL/GenBank/DDBJ databases">
        <title>Genome sequence of Streptomyces malaysiense MUSC 136.</title>
        <authorList>
            <person name="Lee L.-H."/>
            <person name="Ser H.-L."/>
        </authorList>
    </citation>
    <scope>NUCLEOTIDE SEQUENCE [LARGE SCALE GENOMIC DNA]</scope>
    <source>
        <strain evidence="2">MUSC 136</strain>
    </source>
</reference>
<keyword evidence="3" id="KW-1185">Reference proteome</keyword>
<evidence type="ECO:0000256" key="1">
    <source>
        <dbReference type="SAM" id="SignalP"/>
    </source>
</evidence>
<dbReference type="EMBL" id="LBDA02000107">
    <property type="protein sequence ID" value="OIK23395.1"/>
    <property type="molecule type" value="Genomic_DNA"/>
</dbReference>
<feature type="chain" id="PRO_5009631728" evidence="1">
    <location>
        <begin position="21"/>
        <end position="61"/>
    </location>
</feature>
<accession>A0A1J4PR47</accession>
<gene>
    <name evidence="2" type="ORF">VT52_032730</name>
</gene>
<sequence length="61" mass="6181">MLAGSAVAAMGMVLANGASASAQDQSVNLVAATPDWTCGKTLTSNTVHLVFQCDAEIERVG</sequence>
<comment type="caution">
    <text evidence="2">The sequence shown here is derived from an EMBL/GenBank/DDBJ whole genome shotgun (WGS) entry which is preliminary data.</text>
</comment>
<name>A0A1J4PR47_9ACTN</name>
<evidence type="ECO:0000313" key="3">
    <source>
        <dbReference type="Proteomes" id="UP000034838"/>
    </source>
</evidence>
<dbReference type="Proteomes" id="UP000034838">
    <property type="component" value="Unassembled WGS sequence"/>
</dbReference>